<dbReference type="PANTHER" id="PTHR44846">
    <property type="entry name" value="MANNOSYL-D-GLYCERATE TRANSPORT/METABOLISM SYSTEM REPRESSOR MNGR-RELATED"/>
    <property type="match status" value="1"/>
</dbReference>
<dbReference type="SMART" id="SM00866">
    <property type="entry name" value="UTRA"/>
    <property type="match status" value="1"/>
</dbReference>
<dbReference type="SMART" id="SM00345">
    <property type="entry name" value="HTH_GNTR"/>
    <property type="match status" value="1"/>
</dbReference>
<dbReference type="PROSITE" id="PS50949">
    <property type="entry name" value="HTH_GNTR"/>
    <property type="match status" value="1"/>
</dbReference>
<keyword evidence="3" id="KW-0804">Transcription</keyword>
<evidence type="ECO:0000256" key="1">
    <source>
        <dbReference type="ARBA" id="ARBA00023015"/>
    </source>
</evidence>
<dbReference type="GO" id="GO:0003700">
    <property type="term" value="F:DNA-binding transcription factor activity"/>
    <property type="evidence" value="ECO:0007669"/>
    <property type="project" value="InterPro"/>
</dbReference>
<dbReference type="SUPFAM" id="SSF46785">
    <property type="entry name" value="Winged helix' DNA-binding domain"/>
    <property type="match status" value="1"/>
</dbReference>
<dbReference type="Pfam" id="PF00392">
    <property type="entry name" value="GntR"/>
    <property type="match status" value="1"/>
</dbReference>
<dbReference type="CDD" id="cd07377">
    <property type="entry name" value="WHTH_GntR"/>
    <property type="match status" value="1"/>
</dbReference>
<gene>
    <name evidence="5" type="ORF">FVP77_15950</name>
</gene>
<evidence type="ECO:0000259" key="4">
    <source>
        <dbReference type="PROSITE" id="PS50949"/>
    </source>
</evidence>
<protein>
    <submittedName>
        <fullName evidence="5">GntR family transcriptional regulator</fullName>
    </submittedName>
</protein>
<dbReference type="InterPro" id="IPR036390">
    <property type="entry name" value="WH_DNA-bd_sf"/>
</dbReference>
<dbReference type="InterPro" id="IPR036388">
    <property type="entry name" value="WH-like_DNA-bd_sf"/>
</dbReference>
<dbReference type="InterPro" id="IPR011663">
    <property type="entry name" value="UTRA"/>
</dbReference>
<dbReference type="PANTHER" id="PTHR44846:SF1">
    <property type="entry name" value="MANNOSYL-D-GLYCERATE TRANSPORT_METABOLISM SYSTEM REPRESSOR MNGR-RELATED"/>
    <property type="match status" value="1"/>
</dbReference>
<dbReference type="EMBL" id="VRSV01000002">
    <property type="protein sequence ID" value="TXK10336.1"/>
    <property type="molecule type" value="Genomic_DNA"/>
</dbReference>
<proteinExistence type="predicted"/>
<feature type="domain" description="HTH gntR-type" evidence="4">
    <location>
        <begin position="28"/>
        <end position="94"/>
    </location>
</feature>
<evidence type="ECO:0000313" key="5">
    <source>
        <dbReference type="EMBL" id="TXK10336.1"/>
    </source>
</evidence>
<dbReference type="Gene3D" id="3.40.1410.10">
    <property type="entry name" value="Chorismate lyase-like"/>
    <property type="match status" value="1"/>
</dbReference>
<dbReference type="OrthoDB" id="7363114at2"/>
<keyword evidence="2" id="KW-0238">DNA-binding</keyword>
<dbReference type="Pfam" id="PF07702">
    <property type="entry name" value="UTRA"/>
    <property type="match status" value="1"/>
</dbReference>
<dbReference type="InterPro" id="IPR050679">
    <property type="entry name" value="Bact_HTH_transcr_reg"/>
</dbReference>
<dbReference type="InterPro" id="IPR000524">
    <property type="entry name" value="Tscrpt_reg_HTH_GntR"/>
</dbReference>
<dbReference type="Gene3D" id="1.10.10.10">
    <property type="entry name" value="Winged helix-like DNA-binding domain superfamily/Winged helix DNA-binding domain"/>
    <property type="match status" value="1"/>
</dbReference>
<name>A0A5C8HZI5_9MICO</name>
<dbReference type="Proteomes" id="UP000321034">
    <property type="component" value="Unassembled WGS sequence"/>
</dbReference>
<organism evidence="5 6">
    <name type="scientific">Microbacterium hatanonis</name>
    <dbReference type="NCBI Taxonomy" id="404366"/>
    <lineage>
        <taxon>Bacteria</taxon>
        <taxon>Bacillati</taxon>
        <taxon>Actinomycetota</taxon>
        <taxon>Actinomycetes</taxon>
        <taxon>Micrococcales</taxon>
        <taxon>Microbacteriaceae</taxon>
        <taxon>Microbacterium</taxon>
    </lineage>
</organism>
<evidence type="ECO:0000256" key="2">
    <source>
        <dbReference type="ARBA" id="ARBA00023125"/>
    </source>
</evidence>
<evidence type="ECO:0000256" key="3">
    <source>
        <dbReference type="ARBA" id="ARBA00023163"/>
    </source>
</evidence>
<dbReference type="PRINTS" id="PR00035">
    <property type="entry name" value="HTHGNTR"/>
</dbReference>
<keyword evidence="1" id="KW-0805">Transcription regulation</keyword>
<dbReference type="SUPFAM" id="SSF64288">
    <property type="entry name" value="Chorismate lyase-like"/>
    <property type="match status" value="1"/>
</dbReference>
<dbReference type="GO" id="GO:0003677">
    <property type="term" value="F:DNA binding"/>
    <property type="evidence" value="ECO:0007669"/>
    <property type="project" value="UniProtKB-KW"/>
</dbReference>
<dbReference type="AlphaFoldDB" id="A0A5C8HZI5"/>
<dbReference type="InterPro" id="IPR028978">
    <property type="entry name" value="Chorismate_lyase_/UTRA_dom_sf"/>
</dbReference>
<comment type="caution">
    <text evidence="5">The sequence shown here is derived from an EMBL/GenBank/DDBJ whole genome shotgun (WGS) entry which is preliminary data.</text>
</comment>
<reference evidence="5 6" key="1">
    <citation type="submission" date="2019-08" db="EMBL/GenBank/DDBJ databases">
        <authorList>
            <person name="Dong K."/>
        </authorList>
    </citation>
    <scope>NUCLEOTIDE SEQUENCE [LARGE SCALE GENOMIC DNA]</scope>
    <source>
        <strain evidence="5 6">JCM14558</strain>
    </source>
</reference>
<evidence type="ECO:0000313" key="6">
    <source>
        <dbReference type="Proteomes" id="UP000321034"/>
    </source>
</evidence>
<accession>A0A5C8HZI5</accession>
<sequence>MERGAEVRDDEEALGADVLRDLDTDSHVSRYRQIADQLAAVILDQRPGVRLPSEFEIVQRLSVSRATATQALRDLEQRGLVIRRQGRGTFVADSSRAIRSNRPGILPSFSEDLRAAGRQTREQVITLEVIGAPSEIAATLGLVAGDDVWRVERLIVSDGDPVVHLTSWLPCALVPTLTRSAIEQGSLYEQLEKIEGSPGRPCSADEQWTAASALTETANLLAVPRHTPVMRVTRTAYLHDQRAVEYSISYVRGEIFAVSLHIDAHRHRSLAQIAEAP</sequence>
<dbReference type="GO" id="GO:0045892">
    <property type="term" value="P:negative regulation of DNA-templated transcription"/>
    <property type="evidence" value="ECO:0007669"/>
    <property type="project" value="TreeGrafter"/>
</dbReference>
<keyword evidence="6" id="KW-1185">Reference proteome</keyword>